<dbReference type="EMBL" id="CAEZVB010000001">
    <property type="protein sequence ID" value="CAB4610646.1"/>
    <property type="molecule type" value="Genomic_DNA"/>
</dbReference>
<keyword evidence="8" id="KW-0472">Membrane</keyword>
<dbReference type="GO" id="GO:0042626">
    <property type="term" value="F:ATPase-coupled transmembrane transporter activity"/>
    <property type="evidence" value="ECO:0007669"/>
    <property type="project" value="InterPro"/>
</dbReference>
<dbReference type="EMBL" id="CAEZWR010000168">
    <property type="protein sequence ID" value="CAB4674061.1"/>
    <property type="molecule type" value="Genomic_DNA"/>
</dbReference>
<evidence type="ECO:0000256" key="6">
    <source>
        <dbReference type="ARBA" id="ARBA00022519"/>
    </source>
</evidence>
<keyword evidence="5" id="KW-1003">Cell membrane</keyword>
<comment type="similarity">
    <text evidence="3">Belongs to the bacterial solute-binding protein SsuA/TauA family.</text>
</comment>
<dbReference type="CDD" id="cd13553">
    <property type="entry name" value="PBP2_NrtA_CpmA_like"/>
    <property type="match status" value="1"/>
</dbReference>
<dbReference type="AlphaFoldDB" id="A0A6J6HCG3"/>
<comment type="similarity">
    <text evidence="9">Belongs to the CmpA/NrtA family.</text>
</comment>
<dbReference type="Gene3D" id="3.40.190.10">
    <property type="entry name" value="Periplasmic binding protein-like II"/>
    <property type="match status" value="2"/>
</dbReference>
<organism evidence="10">
    <name type="scientific">freshwater metagenome</name>
    <dbReference type="NCBI Taxonomy" id="449393"/>
    <lineage>
        <taxon>unclassified sequences</taxon>
        <taxon>metagenomes</taxon>
        <taxon>ecological metagenomes</taxon>
    </lineage>
</organism>
<evidence type="ECO:0000313" key="11">
    <source>
        <dbReference type="EMBL" id="CAB4674061.1"/>
    </source>
</evidence>
<protein>
    <submittedName>
        <fullName evidence="10">Unannotated protein</fullName>
    </submittedName>
</protein>
<dbReference type="GO" id="GO:0012505">
    <property type="term" value="C:endomembrane system"/>
    <property type="evidence" value="ECO:0007669"/>
    <property type="project" value="UniProtKB-SubCell"/>
</dbReference>
<dbReference type="PANTHER" id="PTHR30024">
    <property type="entry name" value="ALIPHATIC SULFONATES-BINDING PROTEIN-RELATED"/>
    <property type="match status" value="1"/>
</dbReference>
<evidence type="ECO:0000256" key="7">
    <source>
        <dbReference type="ARBA" id="ARBA00022729"/>
    </source>
</evidence>
<dbReference type="GO" id="GO:0016020">
    <property type="term" value="C:membrane"/>
    <property type="evidence" value="ECO:0007669"/>
    <property type="project" value="InterPro"/>
</dbReference>
<evidence type="ECO:0000256" key="2">
    <source>
        <dbReference type="ARBA" id="ARBA00004418"/>
    </source>
</evidence>
<comment type="subcellular location">
    <subcellularLocation>
        <location evidence="1">Endomembrane system</location>
    </subcellularLocation>
    <subcellularLocation>
        <location evidence="2">Periplasm</location>
    </subcellularLocation>
</comment>
<dbReference type="EMBL" id="CAFBMO010000003">
    <property type="protein sequence ID" value="CAB4894703.1"/>
    <property type="molecule type" value="Genomic_DNA"/>
</dbReference>
<dbReference type="GO" id="GO:0042597">
    <property type="term" value="C:periplasmic space"/>
    <property type="evidence" value="ECO:0007669"/>
    <property type="project" value="UniProtKB-SubCell"/>
</dbReference>
<dbReference type="InterPro" id="IPR010067">
    <property type="entry name" value="ABC_SsuA_sub-bd"/>
</dbReference>
<proteinExistence type="inferred from homology"/>
<dbReference type="SUPFAM" id="SSF53850">
    <property type="entry name" value="Periplasmic binding protein-like II"/>
    <property type="match status" value="1"/>
</dbReference>
<dbReference type="PANTHER" id="PTHR30024:SF47">
    <property type="entry name" value="TAURINE-BINDING PERIPLASMIC PROTEIN"/>
    <property type="match status" value="1"/>
</dbReference>
<dbReference type="Pfam" id="PF13379">
    <property type="entry name" value="NMT1_2"/>
    <property type="match status" value="1"/>
</dbReference>
<keyword evidence="6" id="KW-0997">Cell inner membrane</keyword>
<dbReference type="InterPro" id="IPR044527">
    <property type="entry name" value="NrtA/CpmA_ABC-bd_dom"/>
</dbReference>
<gene>
    <name evidence="10" type="ORF">UFOPK1908_00007</name>
    <name evidence="11" type="ORF">UFOPK2282_01239</name>
    <name evidence="12" type="ORF">UFOPK3576_00121</name>
</gene>
<sequence>MKKISRRAIIALTAASVALLPVAVQAAPKPTATPTPSASAGLPKLPTAKTVRIAFFANVTHAPALVGQQLRFFEQYLNKEGTNVEYVLFNAGPAQIEALKGGAIDIGYIGPNPSVAGYTSTNGDLLNVVSGVASGGASLIVRPNITSVADLKGKKIATPQLGGTQDVALRSFLKDKGFATNVAGGGDVTVIPTDNATTLTLFKKGDIDGAWVPEPWASRLVLEGGGKVLVDEKDLWPGGQFVTTNIIAGKNFLKQYPGTVRTVLQANNSSIKWIAKNILPAKDAVQEQITKWTGKPLPDSVINRAWGQLRFTWDALPATLKKSADDAVNAGLLTLKPGALNGIYDLRLLNSLLKQSKQRLVSAGGLGQQ</sequence>
<dbReference type="NCBIfam" id="TIGR01728">
    <property type="entry name" value="SsuA_fam"/>
    <property type="match status" value="1"/>
</dbReference>
<keyword evidence="4" id="KW-0813">Transport</keyword>
<dbReference type="InterPro" id="IPR006311">
    <property type="entry name" value="TAT_signal"/>
</dbReference>
<evidence type="ECO:0000256" key="4">
    <source>
        <dbReference type="ARBA" id="ARBA00022448"/>
    </source>
</evidence>
<name>A0A6J6HCG3_9ZZZZ</name>
<evidence type="ECO:0000313" key="12">
    <source>
        <dbReference type="EMBL" id="CAB4894703.1"/>
    </source>
</evidence>
<evidence type="ECO:0000313" key="10">
    <source>
        <dbReference type="EMBL" id="CAB4610646.1"/>
    </source>
</evidence>
<accession>A0A6J6HCG3</accession>
<dbReference type="PROSITE" id="PS51318">
    <property type="entry name" value="TAT"/>
    <property type="match status" value="1"/>
</dbReference>
<evidence type="ECO:0000256" key="1">
    <source>
        <dbReference type="ARBA" id="ARBA00004308"/>
    </source>
</evidence>
<evidence type="ECO:0000256" key="8">
    <source>
        <dbReference type="ARBA" id="ARBA00023136"/>
    </source>
</evidence>
<evidence type="ECO:0000256" key="9">
    <source>
        <dbReference type="ARBA" id="ARBA00024031"/>
    </source>
</evidence>
<evidence type="ECO:0000256" key="5">
    <source>
        <dbReference type="ARBA" id="ARBA00022475"/>
    </source>
</evidence>
<reference evidence="10" key="1">
    <citation type="submission" date="2020-05" db="EMBL/GenBank/DDBJ databases">
        <authorList>
            <person name="Chiriac C."/>
            <person name="Salcher M."/>
            <person name="Ghai R."/>
            <person name="Kavagutti S V."/>
        </authorList>
    </citation>
    <scope>NUCLEOTIDE SEQUENCE</scope>
</reference>
<evidence type="ECO:0000256" key="3">
    <source>
        <dbReference type="ARBA" id="ARBA00010742"/>
    </source>
</evidence>
<keyword evidence="7" id="KW-0732">Signal</keyword>